<gene>
    <name evidence="2" type="ORF">H9779_04615</name>
</gene>
<reference evidence="2" key="1">
    <citation type="journal article" date="2021" name="PeerJ">
        <title>Extensive microbial diversity within the chicken gut microbiome revealed by metagenomics and culture.</title>
        <authorList>
            <person name="Gilroy R."/>
            <person name="Ravi A."/>
            <person name="Getino M."/>
            <person name="Pursley I."/>
            <person name="Horton D.L."/>
            <person name="Alikhan N.F."/>
            <person name="Baker D."/>
            <person name="Gharbi K."/>
            <person name="Hall N."/>
            <person name="Watson M."/>
            <person name="Adriaenssens E.M."/>
            <person name="Foster-Nyarko E."/>
            <person name="Jarju S."/>
            <person name="Secka A."/>
            <person name="Antonio M."/>
            <person name="Oren A."/>
            <person name="Chaudhuri R.R."/>
            <person name="La Ragione R."/>
            <person name="Hildebrand F."/>
            <person name="Pallen M.J."/>
        </authorList>
    </citation>
    <scope>NUCLEOTIDE SEQUENCE</scope>
    <source>
        <strain evidence="2">CHK169-11906</strain>
    </source>
</reference>
<dbReference type="InterPro" id="IPR013783">
    <property type="entry name" value="Ig-like_fold"/>
</dbReference>
<dbReference type="Proteomes" id="UP000824259">
    <property type="component" value="Unassembled WGS sequence"/>
</dbReference>
<reference evidence="2" key="2">
    <citation type="submission" date="2021-04" db="EMBL/GenBank/DDBJ databases">
        <authorList>
            <person name="Gilroy R."/>
        </authorList>
    </citation>
    <scope>NUCLEOTIDE SEQUENCE</scope>
    <source>
        <strain evidence="2">CHK169-11906</strain>
    </source>
</reference>
<sequence length="385" mass="44104">MRKYLSIFALLFGLVCLTTGCNNDEEQPVIPALSTEMEQELTVPFEGESFTITYSITTKDRPYVDSNADWARVVSSDNTTAKITIEPNEGEARTAEIRISYGNADPLIFVFSQEAKPAFSELLKISVEPDCNSFKVILENLEGEELWYYYMAVTKAYYDEHIAADPSAWVIENARQKYDAWLNYYMTWGGTPQSFAEYYLLTNASKEENTFQQFNDGSEVTPDTEYVALAYDLDPEGNCNGNYSICIFRTNPLPPVETIDVSFDLEISYRPEEDPRYPFRIDITPSIEDCYFFYYIATEEDYQKALASLGGGDLDKMTEEIYKQLGEIGELYKYRYYGQYYQTWSFPADSDGKVSLRAIACGLDPYDRINSRTTLSECYTFTVSQ</sequence>
<comment type="caution">
    <text evidence="2">The sequence shown here is derived from an EMBL/GenBank/DDBJ whole genome shotgun (WGS) entry which is preliminary data.</text>
</comment>
<accession>A0A9D2L411</accession>
<dbReference type="InterPro" id="IPR024361">
    <property type="entry name" value="BACON"/>
</dbReference>
<keyword evidence="1" id="KW-0732">Signal</keyword>
<name>A0A9D2L411_9BACT</name>
<dbReference type="Gene3D" id="2.60.40.10">
    <property type="entry name" value="Immunoglobulins"/>
    <property type="match status" value="1"/>
</dbReference>
<evidence type="ECO:0000256" key="1">
    <source>
        <dbReference type="SAM" id="SignalP"/>
    </source>
</evidence>
<evidence type="ECO:0000313" key="3">
    <source>
        <dbReference type="Proteomes" id="UP000824259"/>
    </source>
</evidence>
<dbReference type="PROSITE" id="PS51257">
    <property type="entry name" value="PROKAR_LIPOPROTEIN"/>
    <property type="match status" value="1"/>
</dbReference>
<dbReference type="EMBL" id="DWYR01000012">
    <property type="protein sequence ID" value="HJA98864.1"/>
    <property type="molecule type" value="Genomic_DNA"/>
</dbReference>
<feature type="signal peptide" evidence="1">
    <location>
        <begin position="1"/>
        <end position="20"/>
    </location>
</feature>
<feature type="chain" id="PRO_5039238084" evidence="1">
    <location>
        <begin position="21"/>
        <end position="385"/>
    </location>
</feature>
<evidence type="ECO:0000313" key="2">
    <source>
        <dbReference type="EMBL" id="HJA98864.1"/>
    </source>
</evidence>
<organism evidence="2 3">
    <name type="scientific">Candidatus Alistipes avicola</name>
    <dbReference type="NCBI Taxonomy" id="2838432"/>
    <lineage>
        <taxon>Bacteria</taxon>
        <taxon>Pseudomonadati</taxon>
        <taxon>Bacteroidota</taxon>
        <taxon>Bacteroidia</taxon>
        <taxon>Bacteroidales</taxon>
        <taxon>Rikenellaceae</taxon>
        <taxon>Alistipes</taxon>
    </lineage>
</organism>
<dbReference type="CDD" id="cd14948">
    <property type="entry name" value="BACON"/>
    <property type="match status" value="1"/>
</dbReference>
<protein>
    <submittedName>
        <fullName evidence="2">BACON domain-containing protein</fullName>
    </submittedName>
</protein>
<dbReference type="AlphaFoldDB" id="A0A9D2L411"/>
<proteinExistence type="predicted"/>